<accession>A0ABP8TI86</accession>
<proteinExistence type="predicted"/>
<feature type="compositionally biased region" description="Pro residues" evidence="1">
    <location>
        <begin position="193"/>
        <end position="210"/>
    </location>
</feature>
<dbReference type="EMBL" id="BAABHJ010000005">
    <property type="protein sequence ID" value="GAA4606249.1"/>
    <property type="molecule type" value="Genomic_DNA"/>
</dbReference>
<dbReference type="Proteomes" id="UP001500212">
    <property type="component" value="Unassembled WGS sequence"/>
</dbReference>
<evidence type="ECO:0000313" key="4">
    <source>
        <dbReference type="EMBL" id="GAA4606249.1"/>
    </source>
</evidence>
<protein>
    <recommendedName>
        <fullName evidence="3">SecDF P1 head subdomain domain-containing protein</fullName>
    </recommendedName>
</protein>
<keyword evidence="2" id="KW-1133">Transmembrane helix</keyword>
<feature type="transmembrane region" description="Helical" evidence="2">
    <location>
        <begin position="25"/>
        <end position="49"/>
    </location>
</feature>
<dbReference type="Pfam" id="PF22599">
    <property type="entry name" value="SecDF_P1_head"/>
    <property type="match status" value="1"/>
</dbReference>
<keyword evidence="5" id="KW-1185">Reference proteome</keyword>
<dbReference type="InterPro" id="IPR054384">
    <property type="entry name" value="SecDF_P1_head"/>
</dbReference>
<reference evidence="5" key="1">
    <citation type="journal article" date="2019" name="Int. J. Syst. Evol. Microbiol.">
        <title>The Global Catalogue of Microorganisms (GCM) 10K type strain sequencing project: providing services to taxonomists for standard genome sequencing and annotation.</title>
        <authorList>
            <consortium name="The Broad Institute Genomics Platform"/>
            <consortium name="The Broad Institute Genome Sequencing Center for Infectious Disease"/>
            <person name="Wu L."/>
            <person name="Ma J."/>
        </authorList>
    </citation>
    <scope>NUCLEOTIDE SEQUENCE [LARGE SCALE GENOMIC DNA]</scope>
    <source>
        <strain evidence="5">JCM 17938</strain>
    </source>
</reference>
<keyword evidence="2" id="KW-0472">Membrane</keyword>
<keyword evidence="2" id="KW-0812">Transmembrane</keyword>
<evidence type="ECO:0000256" key="2">
    <source>
        <dbReference type="SAM" id="Phobius"/>
    </source>
</evidence>
<evidence type="ECO:0000256" key="1">
    <source>
        <dbReference type="SAM" id="MobiDB-lite"/>
    </source>
</evidence>
<feature type="domain" description="SecDF P1 head subdomain" evidence="3">
    <location>
        <begin position="93"/>
        <end position="188"/>
    </location>
</feature>
<comment type="caution">
    <text evidence="4">The sequence shown here is derived from an EMBL/GenBank/DDBJ whole genome shotgun (WGS) entry which is preliminary data.</text>
</comment>
<evidence type="ECO:0000313" key="5">
    <source>
        <dbReference type="Proteomes" id="UP001500212"/>
    </source>
</evidence>
<feature type="region of interest" description="Disordered" evidence="1">
    <location>
        <begin position="187"/>
        <end position="253"/>
    </location>
</feature>
<gene>
    <name evidence="4" type="ORF">GCM10023195_22320</name>
</gene>
<sequence>MRIARRPERGVAAGPARRAGGRPGLIAAVVILWLVIAAIALTGTLIVAFSQEHPARFAAPLKIYPVAQAIPGQQCPPGVQGMMGQSGIGPVCYQLTTGITIKRVNDIHVERAKKSGGYAVSISLAPADGRALKRLTRNAAGRTFALTVRDQVVAAPRVDAPITKGRVLITGNLGQSAAQEIVNRLKTGKGAPVPTPAPVWTPPTQTPTPSPTLTTPSQTPTPNQTSTSPSPTQTGTTTPTPGATTTSSNPLSV</sequence>
<feature type="compositionally biased region" description="Low complexity" evidence="1">
    <location>
        <begin position="211"/>
        <end position="253"/>
    </location>
</feature>
<name>A0ABP8TI86_9ACTN</name>
<organism evidence="4 5">
    <name type="scientific">Actinoallomurus liliacearum</name>
    <dbReference type="NCBI Taxonomy" id="1080073"/>
    <lineage>
        <taxon>Bacteria</taxon>
        <taxon>Bacillati</taxon>
        <taxon>Actinomycetota</taxon>
        <taxon>Actinomycetes</taxon>
        <taxon>Streptosporangiales</taxon>
        <taxon>Thermomonosporaceae</taxon>
        <taxon>Actinoallomurus</taxon>
    </lineage>
</organism>
<evidence type="ECO:0000259" key="3">
    <source>
        <dbReference type="Pfam" id="PF22599"/>
    </source>
</evidence>
<dbReference type="Gene3D" id="3.30.1360.200">
    <property type="match status" value="1"/>
</dbReference>